<keyword evidence="2" id="KW-0812">Transmembrane</keyword>
<proteinExistence type="predicted"/>
<feature type="region of interest" description="Disordered" evidence="1">
    <location>
        <begin position="163"/>
        <end position="185"/>
    </location>
</feature>
<name>A0A543IFZ4_9ACTN</name>
<evidence type="ECO:0000256" key="1">
    <source>
        <dbReference type="SAM" id="MobiDB-lite"/>
    </source>
</evidence>
<gene>
    <name evidence="3" type="ORF">FHX41_3197</name>
</gene>
<dbReference type="RefSeq" id="WP_246077367.1">
    <property type="nucleotide sequence ID" value="NZ_VFPO01000001.1"/>
</dbReference>
<evidence type="ECO:0000256" key="2">
    <source>
        <dbReference type="SAM" id="Phobius"/>
    </source>
</evidence>
<feature type="transmembrane region" description="Helical" evidence="2">
    <location>
        <begin position="189"/>
        <end position="209"/>
    </location>
</feature>
<dbReference type="AlphaFoldDB" id="A0A543IFZ4"/>
<protein>
    <submittedName>
        <fullName evidence="3">Uncharacterized protein</fullName>
    </submittedName>
</protein>
<keyword evidence="2" id="KW-0472">Membrane</keyword>
<accession>A0A543IFZ4</accession>
<keyword evidence="2" id="KW-1133">Transmembrane helix</keyword>
<keyword evidence="4" id="KW-1185">Reference proteome</keyword>
<dbReference type="EMBL" id="VFPO01000001">
    <property type="protein sequence ID" value="TQM69502.1"/>
    <property type="molecule type" value="Genomic_DNA"/>
</dbReference>
<sequence>MWTERTGRIERTGWTEPSPGQRLAAALRRSPIYVDPSVASALPRAERRRLIAKIAEAPAPVFVVLVPLVEGGTWSDADQLATVVHDRLGRDGIFITFGDRGTDLVAREWGGDHQARDAAWAVRLDRAMDGAPLADRLSRIVDLIISGTGTREYERVSAEIDARARRRRESGGAPPGTAPDDDGHYGGGLALPLGAAGLAAAGVAGLVLWRRRRMAAALRDADGLLLPRTVFATASRAGEDRLREQASREVLAFGELLDDSAVPASDERARALMTRALDAYQAAGKTLDAARGVPDLAGVLVLVDQGRDALASARSVAKGGPEIPAMPLCFFNPLHGDATTGIDWRPLGTRRRLRVKTCRECARAVRDKRTPDVLMDARSGRDVPYYEADPAQSVWAETGYGQLRDDLVHRVLRGDLNRNA</sequence>
<reference evidence="3 4" key="1">
    <citation type="submission" date="2019-06" db="EMBL/GenBank/DDBJ databases">
        <title>Sequencing the genomes of 1000 actinobacteria strains.</title>
        <authorList>
            <person name="Klenk H.-P."/>
        </authorList>
    </citation>
    <scope>NUCLEOTIDE SEQUENCE [LARGE SCALE GENOMIC DNA]</scope>
    <source>
        <strain evidence="3 4">DSM 45043</strain>
    </source>
</reference>
<dbReference type="Proteomes" id="UP000316706">
    <property type="component" value="Unassembled WGS sequence"/>
</dbReference>
<evidence type="ECO:0000313" key="3">
    <source>
        <dbReference type="EMBL" id="TQM69502.1"/>
    </source>
</evidence>
<comment type="caution">
    <text evidence="3">The sequence shown here is derived from an EMBL/GenBank/DDBJ whole genome shotgun (WGS) entry which is preliminary data.</text>
</comment>
<organism evidence="3 4">
    <name type="scientific">Actinomadura hallensis</name>
    <dbReference type="NCBI Taxonomy" id="337895"/>
    <lineage>
        <taxon>Bacteria</taxon>
        <taxon>Bacillati</taxon>
        <taxon>Actinomycetota</taxon>
        <taxon>Actinomycetes</taxon>
        <taxon>Streptosporangiales</taxon>
        <taxon>Thermomonosporaceae</taxon>
        <taxon>Actinomadura</taxon>
    </lineage>
</organism>
<evidence type="ECO:0000313" key="4">
    <source>
        <dbReference type="Proteomes" id="UP000316706"/>
    </source>
</evidence>